<dbReference type="EMBL" id="CAJVQB010003331">
    <property type="protein sequence ID" value="CAG8605075.1"/>
    <property type="molecule type" value="Genomic_DNA"/>
</dbReference>
<evidence type="ECO:0000313" key="2">
    <source>
        <dbReference type="Proteomes" id="UP000789901"/>
    </source>
</evidence>
<proteinExistence type="predicted"/>
<accession>A0ABN7UK29</accession>
<dbReference type="Proteomes" id="UP000789901">
    <property type="component" value="Unassembled WGS sequence"/>
</dbReference>
<feature type="non-terminal residue" evidence="1">
    <location>
        <position position="69"/>
    </location>
</feature>
<name>A0ABN7UK29_GIGMA</name>
<organism evidence="1 2">
    <name type="scientific">Gigaspora margarita</name>
    <dbReference type="NCBI Taxonomy" id="4874"/>
    <lineage>
        <taxon>Eukaryota</taxon>
        <taxon>Fungi</taxon>
        <taxon>Fungi incertae sedis</taxon>
        <taxon>Mucoromycota</taxon>
        <taxon>Glomeromycotina</taxon>
        <taxon>Glomeromycetes</taxon>
        <taxon>Diversisporales</taxon>
        <taxon>Gigasporaceae</taxon>
        <taxon>Gigaspora</taxon>
    </lineage>
</organism>
<gene>
    <name evidence="1" type="ORF">GMARGA_LOCUS7075</name>
</gene>
<evidence type="ECO:0000313" key="1">
    <source>
        <dbReference type="EMBL" id="CAG8605075.1"/>
    </source>
</evidence>
<protein>
    <submittedName>
        <fullName evidence="1">21388_t:CDS:1</fullName>
    </submittedName>
</protein>
<sequence>MSSSQQNSMINEKKVKDIFASYYKENNEKTDPELLLFLNFLKYYEKQLLNSSYRTILFKVYSNEITILH</sequence>
<keyword evidence="2" id="KW-1185">Reference proteome</keyword>
<comment type="caution">
    <text evidence="1">The sequence shown here is derived from an EMBL/GenBank/DDBJ whole genome shotgun (WGS) entry which is preliminary data.</text>
</comment>
<reference evidence="1 2" key="1">
    <citation type="submission" date="2021-06" db="EMBL/GenBank/DDBJ databases">
        <authorList>
            <person name="Kallberg Y."/>
            <person name="Tangrot J."/>
            <person name="Rosling A."/>
        </authorList>
    </citation>
    <scope>NUCLEOTIDE SEQUENCE [LARGE SCALE GENOMIC DNA]</scope>
    <source>
        <strain evidence="1 2">120-4 pot B 10/14</strain>
    </source>
</reference>